<keyword evidence="7" id="KW-0889">Transcription antitermination</keyword>
<dbReference type="PANTHER" id="PTHR20854">
    <property type="entry name" value="INOSITOL MONOPHOSPHATASE"/>
    <property type="match status" value="1"/>
</dbReference>
<dbReference type="EMBL" id="UGKQ01000007">
    <property type="protein sequence ID" value="STS81048.1"/>
    <property type="molecule type" value="Genomic_DNA"/>
</dbReference>
<keyword evidence="8 11" id="KW-0460">Magnesium</keyword>
<keyword evidence="5 11" id="KW-0479">Metal-binding</keyword>
<evidence type="ECO:0000256" key="7">
    <source>
        <dbReference type="ARBA" id="ARBA00022814"/>
    </source>
</evidence>
<feature type="binding site" evidence="11">
    <location>
        <position position="131"/>
    </location>
    <ligand>
        <name>Mg(2+)</name>
        <dbReference type="ChEBI" id="CHEBI:18420"/>
        <label>1</label>
        <note>catalytic</note>
    </ligand>
</feature>
<evidence type="ECO:0000313" key="12">
    <source>
        <dbReference type="EMBL" id="STS81048.1"/>
    </source>
</evidence>
<evidence type="ECO:0000256" key="8">
    <source>
        <dbReference type="ARBA" id="ARBA00022842"/>
    </source>
</evidence>
<evidence type="ECO:0000256" key="4">
    <source>
        <dbReference type="ARBA" id="ARBA00013106"/>
    </source>
</evidence>
<gene>
    <name evidence="12" type="primary">suhB_3</name>
    <name evidence="12" type="ORF">NCTC9140_02766</name>
</gene>
<dbReference type="Pfam" id="PF00459">
    <property type="entry name" value="Inositol_P"/>
    <property type="match status" value="1"/>
</dbReference>
<dbReference type="PRINTS" id="PR00377">
    <property type="entry name" value="IMPHPHTASES"/>
</dbReference>
<evidence type="ECO:0000256" key="6">
    <source>
        <dbReference type="ARBA" id="ARBA00022801"/>
    </source>
</evidence>
<dbReference type="SUPFAM" id="SSF56655">
    <property type="entry name" value="Carbohydrate phosphatase"/>
    <property type="match status" value="1"/>
</dbReference>
<sequence>MLERSQNLLRNPATLIRPFGAVFFTQNAHVCKIGSHYAISGIRSATGPLPSGLRAGESGAELAFEYYQQREALTVDHKGDDLQDVVSVADKRVEAFVKQRIQSAFPEDGFLGEESGARLPDARVLWVVDPIDGTSCFLNGLHTWCLSLAIVADGEPVIGVVYDPNHRELFHALRGHGAWLNDAPIRPHPATMVKEGVMGVGTSHRVTPADFLPFLQALLSDGGMFIRNGSGALMSAWAAAGRLIGYYEPHMNPWDALPGLVLMREAGGASNDFLAQEGIQRGNPLLLASQTLYPQLKKMIPQPLH</sequence>
<evidence type="ECO:0000256" key="3">
    <source>
        <dbReference type="ARBA" id="ARBA00009759"/>
    </source>
</evidence>
<comment type="similarity">
    <text evidence="3">Belongs to the inositol monophosphatase superfamily.</text>
</comment>
<dbReference type="GO" id="GO:0008934">
    <property type="term" value="F:inositol monophosphate 1-phosphatase activity"/>
    <property type="evidence" value="ECO:0007669"/>
    <property type="project" value="TreeGrafter"/>
</dbReference>
<dbReference type="Proteomes" id="UP000254938">
    <property type="component" value="Unassembled WGS sequence"/>
</dbReference>
<evidence type="ECO:0000256" key="10">
    <source>
        <dbReference type="ARBA" id="ARBA00030730"/>
    </source>
</evidence>
<evidence type="ECO:0000256" key="9">
    <source>
        <dbReference type="ARBA" id="ARBA00023884"/>
    </source>
</evidence>
<dbReference type="GO" id="GO:0007165">
    <property type="term" value="P:signal transduction"/>
    <property type="evidence" value="ECO:0007669"/>
    <property type="project" value="TreeGrafter"/>
</dbReference>
<keyword evidence="7" id="KW-0804">Transcription</keyword>
<dbReference type="InterPro" id="IPR020583">
    <property type="entry name" value="Inositol_monoP_metal-BS"/>
</dbReference>
<feature type="binding site" evidence="11">
    <location>
        <position position="129"/>
    </location>
    <ligand>
        <name>Mg(2+)</name>
        <dbReference type="ChEBI" id="CHEBI:18420"/>
        <label>1</label>
        <note>catalytic</note>
    </ligand>
</feature>
<keyword evidence="6 12" id="KW-0378">Hydrolase</keyword>
<dbReference type="PANTHER" id="PTHR20854:SF4">
    <property type="entry name" value="INOSITOL-1-MONOPHOSPHATASE-RELATED"/>
    <property type="match status" value="1"/>
</dbReference>
<dbReference type="AlphaFoldDB" id="A0A377TRA1"/>
<protein>
    <recommendedName>
        <fullName evidence="9">Nus factor SuhB</fullName>
        <ecNumber evidence="4">3.1.3.25</ecNumber>
    </recommendedName>
    <alternativeName>
        <fullName evidence="10">Inositol-1-monophosphatase</fullName>
    </alternativeName>
</protein>
<evidence type="ECO:0000256" key="1">
    <source>
        <dbReference type="ARBA" id="ARBA00001033"/>
    </source>
</evidence>
<dbReference type="GO" id="GO:0031564">
    <property type="term" value="P:transcription antitermination"/>
    <property type="evidence" value="ECO:0007669"/>
    <property type="project" value="UniProtKB-KW"/>
</dbReference>
<feature type="binding site" evidence="11">
    <location>
        <position position="113"/>
    </location>
    <ligand>
        <name>Mg(2+)</name>
        <dbReference type="ChEBI" id="CHEBI:18420"/>
        <label>1</label>
        <note>catalytic</note>
    </ligand>
</feature>
<name>A0A377TRA1_KLEPN</name>
<evidence type="ECO:0000256" key="11">
    <source>
        <dbReference type="PIRSR" id="PIRSR600760-2"/>
    </source>
</evidence>
<comment type="cofactor">
    <cofactor evidence="2 11">
        <name>Mg(2+)</name>
        <dbReference type="ChEBI" id="CHEBI:18420"/>
    </cofactor>
</comment>
<dbReference type="PROSITE" id="PS00629">
    <property type="entry name" value="IMP_1"/>
    <property type="match status" value="1"/>
</dbReference>
<keyword evidence="7" id="KW-0805">Transcription regulation</keyword>
<dbReference type="GO" id="GO:0006020">
    <property type="term" value="P:inositol metabolic process"/>
    <property type="evidence" value="ECO:0007669"/>
    <property type="project" value="TreeGrafter"/>
</dbReference>
<evidence type="ECO:0000256" key="2">
    <source>
        <dbReference type="ARBA" id="ARBA00001946"/>
    </source>
</evidence>
<accession>A0A377TRA1</accession>
<evidence type="ECO:0000313" key="13">
    <source>
        <dbReference type="Proteomes" id="UP000254938"/>
    </source>
</evidence>
<comment type="catalytic activity">
    <reaction evidence="1">
        <text>a myo-inositol phosphate + H2O = myo-inositol + phosphate</text>
        <dbReference type="Rhea" id="RHEA:24056"/>
        <dbReference type="ChEBI" id="CHEBI:15377"/>
        <dbReference type="ChEBI" id="CHEBI:17268"/>
        <dbReference type="ChEBI" id="CHEBI:43474"/>
        <dbReference type="ChEBI" id="CHEBI:84139"/>
        <dbReference type="EC" id="3.1.3.25"/>
    </reaction>
</comment>
<organism evidence="12 13">
    <name type="scientific">Klebsiella pneumoniae</name>
    <dbReference type="NCBI Taxonomy" id="573"/>
    <lineage>
        <taxon>Bacteria</taxon>
        <taxon>Pseudomonadati</taxon>
        <taxon>Pseudomonadota</taxon>
        <taxon>Gammaproteobacteria</taxon>
        <taxon>Enterobacterales</taxon>
        <taxon>Enterobacteriaceae</taxon>
        <taxon>Klebsiella/Raoultella group</taxon>
        <taxon>Klebsiella</taxon>
        <taxon>Klebsiella pneumoniae complex</taxon>
    </lineage>
</organism>
<proteinExistence type="inferred from homology"/>
<dbReference type="EC" id="3.1.3.25" evidence="4"/>
<dbReference type="FunFam" id="3.30.540.10:FF:000003">
    <property type="entry name" value="Inositol-1-monophosphatase"/>
    <property type="match status" value="1"/>
</dbReference>
<evidence type="ECO:0000256" key="5">
    <source>
        <dbReference type="ARBA" id="ARBA00022723"/>
    </source>
</evidence>
<dbReference type="GO" id="GO:0046872">
    <property type="term" value="F:metal ion binding"/>
    <property type="evidence" value="ECO:0007669"/>
    <property type="project" value="UniProtKB-KW"/>
</dbReference>
<feature type="binding site" evidence="11">
    <location>
        <position position="132"/>
    </location>
    <ligand>
        <name>Mg(2+)</name>
        <dbReference type="ChEBI" id="CHEBI:18420"/>
        <label>1</label>
        <note>catalytic</note>
    </ligand>
</feature>
<dbReference type="InterPro" id="IPR000760">
    <property type="entry name" value="Inositol_monophosphatase-like"/>
</dbReference>
<reference evidence="12 13" key="1">
    <citation type="submission" date="2018-06" db="EMBL/GenBank/DDBJ databases">
        <authorList>
            <consortium name="Pathogen Informatics"/>
            <person name="Doyle S."/>
        </authorList>
    </citation>
    <scope>NUCLEOTIDE SEQUENCE [LARGE SCALE GENOMIC DNA]</scope>
    <source>
        <strain evidence="12 13">NCTC9140</strain>
    </source>
</reference>
<feature type="binding site" evidence="11">
    <location>
        <position position="255"/>
    </location>
    <ligand>
        <name>Mg(2+)</name>
        <dbReference type="ChEBI" id="CHEBI:18420"/>
        <label>1</label>
        <note>catalytic</note>
    </ligand>
</feature>
<dbReference type="Gene3D" id="3.40.190.80">
    <property type="match status" value="1"/>
</dbReference>
<dbReference type="Gene3D" id="3.30.540.10">
    <property type="entry name" value="Fructose-1,6-Bisphosphatase, subunit A, domain 1"/>
    <property type="match status" value="1"/>
</dbReference>